<dbReference type="PROSITE" id="PS00041">
    <property type="entry name" value="HTH_ARAC_FAMILY_1"/>
    <property type="match status" value="1"/>
</dbReference>
<dbReference type="InterPro" id="IPR036097">
    <property type="entry name" value="HisK_dim/P_sf"/>
</dbReference>
<dbReference type="SUPFAM" id="SSF101898">
    <property type="entry name" value="NHL repeat"/>
    <property type="match status" value="2"/>
</dbReference>
<comment type="catalytic activity">
    <reaction evidence="1">
        <text>ATP + protein L-histidine = ADP + protein N-phospho-L-histidine.</text>
        <dbReference type="EC" id="2.7.13.3"/>
    </reaction>
</comment>
<dbReference type="PROSITE" id="PS50110">
    <property type="entry name" value="RESPONSE_REGULATORY"/>
    <property type="match status" value="1"/>
</dbReference>
<dbReference type="PRINTS" id="PR00344">
    <property type="entry name" value="BCTRLSENSOR"/>
</dbReference>
<evidence type="ECO:0000256" key="2">
    <source>
        <dbReference type="ARBA" id="ARBA00012438"/>
    </source>
</evidence>
<dbReference type="PROSITE" id="PS50109">
    <property type="entry name" value="HIS_KIN"/>
    <property type="match status" value="1"/>
</dbReference>
<dbReference type="PANTHER" id="PTHR43547">
    <property type="entry name" value="TWO-COMPONENT HISTIDINE KINASE"/>
    <property type="match status" value="1"/>
</dbReference>
<dbReference type="InterPro" id="IPR011006">
    <property type="entry name" value="CheY-like_superfamily"/>
</dbReference>
<dbReference type="CDD" id="cd00082">
    <property type="entry name" value="HisKA"/>
    <property type="match status" value="1"/>
</dbReference>
<dbReference type="Pfam" id="PF00512">
    <property type="entry name" value="HisKA"/>
    <property type="match status" value="1"/>
</dbReference>
<dbReference type="SUPFAM" id="SSF55874">
    <property type="entry name" value="ATPase domain of HSP90 chaperone/DNA topoisomerase II/histidine kinase"/>
    <property type="match status" value="1"/>
</dbReference>
<keyword evidence="11" id="KW-0804">Transcription</keyword>
<dbReference type="SUPFAM" id="SSF63829">
    <property type="entry name" value="Calcium-dependent phosphotriesterase"/>
    <property type="match status" value="1"/>
</dbReference>
<evidence type="ECO:0000256" key="1">
    <source>
        <dbReference type="ARBA" id="ARBA00000085"/>
    </source>
</evidence>
<dbReference type="Pfam" id="PF12833">
    <property type="entry name" value="HTH_18"/>
    <property type="match status" value="1"/>
</dbReference>
<dbReference type="FunFam" id="2.60.40.10:FF:000791">
    <property type="entry name" value="Two-component system sensor histidine kinase/response regulator"/>
    <property type="match status" value="1"/>
</dbReference>
<dbReference type="SMART" id="SM00387">
    <property type="entry name" value="HATPase_c"/>
    <property type="match status" value="1"/>
</dbReference>
<dbReference type="Gene3D" id="2.60.40.10">
    <property type="entry name" value="Immunoglobulins"/>
    <property type="match status" value="1"/>
</dbReference>
<dbReference type="InterPro" id="IPR005467">
    <property type="entry name" value="His_kinase_dom"/>
</dbReference>
<keyword evidence="6 15" id="KW-0418">Kinase</keyword>
<dbReference type="GO" id="GO:0005524">
    <property type="term" value="F:ATP binding"/>
    <property type="evidence" value="ECO:0007669"/>
    <property type="project" value="UniProtKB-KW"/>
</dbReference>
<evidence type="ECO:0000256" key="7">
    <source>
        <dbReference type="ARBA" id="ARBA00022840"/>
    </source>
</evidence>
<dbReference type="InterPro" id="IPR004358">
    <property type="entry name" value="Sig_transdc_His_kin-like_C"/>
</dbReference>
<dbReference type="Gene3D" id="3.30.565.10">
    <property type="entry name" value="Histidine kinase-like ATPase, C-terminal domain"/>
    <property type="match status" value="1"/>
</dbReference>
<evidence type="ECO:0000259" key="14">
    <source>
        <dbReference type="PROSITE" id="PS50110"/>
    </source>
</evidence>
<evidence type="ECO:0000313" key="15">
    <source>
        <dbReference type="EMBL" id="KAA6351097.1"/>
    </source>
</evidence>
<protein>
    <recommendedName>
        <fullName evidence="2">histidine kinase</fullName>
        <ecNumber evidence="2">2.7.13.3</ecNumber>
    </recommendedName>
</protein>
<evidence type="ECO:0000256" key="6">
    <source>
        <dbReference type="ARBA" id="ARBA00022777"/>
    </source>
</evidence>
<evidence type="ECO:0000256" key="9">
    <source>
        <dbReference type="ARBA" id="ARBA00023015"/>
    </source>
</evidence>
<keyword evidence="4 15" id="KW-0808">Transferase</keyword>
<dbReference type="SMART" id="SM00448">
    <property type="entry name" value="REC"/>
    <property type="match status" value="1"/>
</dbReference>
<dbReference type="PROSITE" id="PS01124">
    <property type="entry name" value="HTH_ARAC_FAMILY_2"/>
    <property type="match status" value="1"/>
</dbReference>
<dbReference type="InterPro" id="IPR011123">
    <property type="entry name" value="Y_Y_Y"/>
</dbReference>
<proteinExistence type="predicted"/>
<evidence type="ECO:0000256" key="5">
    <source>
        <dbReference type="ARBA" id="ARBA00022741"/>
    </source>
</evidence>
<comment type="caution">
    <text evidence="15">The sequence shown here is derived from an EMBL/GenBank/DDBJ whole genome shotgun (WGS) entry which is preliminary data.</text>
</comment>
<name>A0A5J4SYL0_9ZZZZ</name>
<dbReference type="GO" id="GO:0003700">
    <property type="term" value="F:DNA-binding transcription factor activity"/>
    <property type="evidence" value="ECO:0007669"/>
    <property type="project" value="InterPro"/>
</dbReference>
<dbReference type="GO" id="GO:0043565">
    <property type="term" value="F:sequence-specific DNA binding"/>
    <property type="evidence" value="ECO:0007669"/>
    <property type="project" value="InterPro"/>
</dbReference>
<evidence type="ECO:0000259" key="12">
    <source>
        <dbReference type="PROSITE" id="PS01124"/>
    </source>
</evidence>
<dbReference type="SUPFAM" id="SSF52172">
    <property type="entry name" value="CheY-like"/>
    <property type="match status" value="1"/>
</dbReference>
<dbReference type="Gene3D" id="2.130.10.10">
    <property type="entry name" value="YVTN repeat-like/Quinoprotein amine dehydrogenase"/>
    <property type="match status" value="3"/>
</dbReference>
<dbReference type="SMART" id="SM00342">
    <property type="entry name" value="HTH_ARAC"/>
    <property type="match status" value="1"/>
</dbReference>
<gene>
    <name evidence="15" type="ORF">EZS27_001523</name>
</gene>
<organism evidence="15">
    <name type="scientific">termite gut metagenome</name>
    <dbReference type="NCBI Taxonomy" id="433724"/>
    <lineage>
        <taxon>unclassified sequences</taxon>
        <taxon>metagenomes</taxon>
        <taxon>organismal metagenomes</taxon>
    </lineage>
</organism>
<dbReference type="CDD" id="cd00075">
    <property type="entry name" value="HATPase"/>
    <property type="match status" value="1"/>
</dbReference>
<dbReference type="InterPro" id="IPR009057">
    <property type="entry name" value="Homeodomain-like_sf"/>
</dbReference>
<feature type="domain" description="Response regulatory" evidence="14">
    <location>
        <begin position="1060"/>
        <end position="1175"/>
    </location>
</feature>
<dbReference type="Gene3D" id="3.40.50.2300">
    <property type="match status" value="1"/>
</dbReference>
<dbReference type="InterPro" id="IPR003594">
    <property type="entry name" value="HATPase_dom"/>
</dbReference>
<dbReference type="Gene3D" id="1.10.10.60">
    <property type="entry name" value="Homeodomain-like"/>
    <property type="match status" value="1"/>
</dbReference>
<dbReference type="Pfam" id="PF02518">
    <property type="entry name" value="HATPase_c"/>
    <property type="match status" value="1"/>
</dbReference>
<dbReference type="SMART" id="SM00388">
    <property type="entry name" value="HisKA"/>
    <property type="match status" value="1"/>
</dbReference>
<dbReference type="Pfam" id="PF00072">
    <property type="entry name" value="Response_reg"/>
    <property type="match status" value="1"/>
</dbReference>
<dbReference type="InterPro" id="IPR018060">
    <property type="entry name" value="HTH_AraC"/>
</dbReference>
<dbReference type="Pfam" id="PF07494">
    <property type="entry name" value="Reg_prop"/>
    <property type="match status" value="4"/>
</dbReference>
<dbReference type="InterPro" id="IPR003661">
    <property type="entry name" value="HisK_dim/P_dom"/>
</dbReference>
<dbReference type="GO" id="GO:0000155">
    <property type="term" value="F:phosphorelay sensor kinase activity"/>
    <property type="evidence" value="ECO:0007669"/>
    <property type="project" value="InterPro"/>
</dbReference>
<dbReference type="FunFam" id="3.30.565.10:FF:000037">
    <property type="entry name" value="Hybrid sensor histidine kinase/response regulator"/>
    <property type="match status" value="1"/>
</dbReference>
<feature type="domain" description="HTH araC/xylS-type" evidence="12">
    <location>
        <begin position="1210"/>
        <end position="1309"/>
    </location>
</feature>
<dbReference type="EMBL" id="SNRY01000018">
    <property type="protein sequence ID" value="KAA6351097.1"/>
    <property type="molecule type" value="Genomic_DNA"/>
</dbReference>
<keyword evidence="10" id="KW-0238">DNA-binding</keyword>
<evidence type="ECO:0000256" key="4">
    <source>
        <dbReference type="ARBA" id="ARBA00022679"/>
    </source>
</evidence>
<keyword evidence="8" id="KW-0902">Two-component regulatory system</keyword>
<evidence type="ECO:0000259" key="13">
    <source>
        <dbReference type="PROSITE" id="PS50109"/>
    </source>
</evidence>
<dbReference type="InterPro" id="IPR013783">
    <property type="entry name" value="Ig-like_fold"/>
</dbReference>
<dbReference type="InterPro" id="IPR018062">
    <property type="entry name" value="HTH_AraC-typ_CS"/>
</dbReference>
<evidence type="ECO:0000256" key="11">
    <source>
        <dbReference type="ARBA" id="ARBA00023163"/>
    </source>
</evidence>
<keyword evidence="9" id="KW-0805">Transcription regulation</keyword>
<evidence type="ECO:0000256" key="3">
    <source>
        <dbReference type="ARBA" id="ARBA00022553"/>
    </source>
</evidence>
<keyword evidence="5" id="KW-0547">Nucleotide-binding</keyword>
<evidence type="ECO:0000256" key="8">
    <source>
        <dbReference type="ARBA" id="ARBA00023012"/>
    </source>
</evidence>
<dbReference type="InterPro" id="IPR015943">
    <property type="entry name" value="WD40/YVTN_repeat-like_dom_sf"/>
</dbReference>
<dbReference type="InterPro" id="IPR036890">
    <property type="entry name" value="HATPase_C_sf"/>
</dbReference>
<dbReference type="InterPro" id="IPR001789">
    <property type="entry name" value="Sig_transdc_resp-reg_receiver"/>
</dbReference>
<sequence length="1309" mass="149998">MKYTLFITFFSLFIICFSVYPNRFKHISTHNGLSSKRTFSIAKDNKGFIWISTRIGIDRYDGNSIKQYLLADETGTRDLTGRINTISKDKSENIWVFTNYGQIFQYNDLLDSYILKLNLQDKLPSYTPNFFLTGILFVDDDHLFVYGSFGIWVYCLSQKILQPINEFKDIYIFMIENLKNSTFAVATDKDLCITSIDLQRYKVTGNSTTSIGINERVQCVYYDKFNSSLLLGTFSGKLLQYDMNTAQLKKLNMNFRTPIRDIKCYNNTIYIATDGAGLITMDNNTKQLQETYTNATLRDLNVSSFAYYNILFDDNRLWIATYSDGVYLFDENLPDFHFIPYQKQMNISSANSLNTVLEDSDGNLWFGTNDGVYRYHTKSKTWVHLLKSDISNNIARHNALTLCEDNNGYIWVGGSSFGLASCINKQTLKIKENFYFNENPRGSVNGRIYSIFNDSEGNIWLGGLHGLLTKYNPVTKQLKRYDINSVNVITENNQIIMVGTAKGLYIQNKNNDSFIELLAIDKTQSSMQNFINAIHEDKQGIIWLGSEGGLLRYNKNTDELKLFTKSDGLPSNRIFSILSDARNRIWLSTEKGLVCLDPRTDELISFGVEEGLTEENFSPRSAFYRKNGELLLGTNNGAISFIPEKIDRLKINNRLTFTRFSINYQPVYPSQDNSPLENSIDETSYLKLKHNQNTFSFSFTSINFTNPHRTRFEWKLEGYDKDWVKETNIYSAYYTNIPPGSYEFKLRSINNNDGQVIETKNIHIDIFPPVWATVWAKIAYILISLILLWTIIQFIKVKIEKRNTSEKIRFFTYTAHELITPVSLIKGPINKLQENERLSEEGEVLLNLVVKNTNRLNHLVTQLIDFQKTEMSDVKLIVSEKDILEYIKDKIQPFQELVEQKNIELSLILNTEPLNVWFDEDKMDKIINNLLSNAFKYTPQNGKIKVTVSHDKNNWLLEVRDNGIGIPKKVQDEIFKPFYRAENAINSTETGSGIGLLLTKNLVKLHQGSISFESVEGVGTVFLVTFPCGNGYLTKKNSVFAPPKIEESKIIQRNNNYKLSIIIVEDNDELRLFLKQCLKDKYIIHEAINGSEGIKLTKVVFPELVISDVMMPGMDGYELCKRIKGNKETSHIPVILLTALGDKSDILKGYKLGADNYVTKPFDTTILKLTIENTIATRQALRKNLMLSLEKEINDNSELTTNELDKAFIDELIGIINKNISDSEFSINDLCREVAMSRTSFYNKMKILTNQSPNSFIRLVRLNQAAKMLREGKHSVAEIATTTGFGDVKYFSTAFKKHFGISPSKYGNK</sequence>
<accession>A0A5J4SYL0</accession>
<evidence type="ECO:0000256" key="10">
    <source>
        <dbReference type="ARBA" id="ARBA00023125"/>
    </source>
</evidence>
<keyword evidence="7" id="KW-0067">ATP-binding</keyword>
<dbReference type="Gene3D" id="1.10.287.130">
    <property type="match status" value="1"/>
</dbReference>
<dbReference type="InterPro" id="IPR011110">
    <property type="entry name" value="Reg_prop"/>
</dbReference>
<dbReference type="SUPFAM" id="SSF46689">
    <property type="entry name" value="Homeodomain-like"/>
    <property type="match status" value="1"/>
</dbReference>
<dbReference type="SUPFAM" id="SSF47384">
    <property type="entry name" value="Homodimeric domain of signal transducing histidine kinase"/>
    <property type="match status" value="1"/>
</dbReference>
<dbReference type="Pfam" id="PF07495">
    <property type="entry name" value="Y_Y_Y"/>
    <property type="match status" value="1"/>
</dbReference>
<reference evidence="15" key="1">
    <citation type="submission" date="2019-03" db="EMBL/GenBank/DDBJ databases">
        <title>Single cell metagenomics reveals metabolic interactions within the superorganism composed of flagellate Streblomastix strix and complex community of Bacteroidetes bacteria on its surface.</title>
        <authorList>
            <person name="Treitli S.C."/>
            <person name="Kolisko M."/>
            <person name="Husnik F."/>
            <person name="Keeling P."/>
            <person name="Hampl V."/>
        </authorList>
    </citation>
    <scope>NUCLEOTIDE SEQUENCE</scope>
    <source>
        <strain evidence="15">STM</strain>
    </source>
</reference>
<feature type="domain" description="Histidine kinase" evidence="13">
    <location>
        <begin position="813"/>
        <end position="1030"/>
    </location>
</feature>
<dbReference type="EC" id="2.7.13.3" evidence="2"/>
<dbReference type="PANTHER" id="PTHR43547:SF2">
    <property type="entry name" value="HYBRID SIGNAL TRANSDUCTION HISTIDINE KINASE C"/>
    <property type="match status" value="1"/>
</dbReference>
<keyword evidence="3" id="KW-0597">Phosphoprotein</keyword>